<evidence type="ECO:0000256" key="6">
    <source>
        <dbReference type="ARBA" id="ARBA00034617"/>
    </source>
</evidence>
<evidence type="ECO:0000313" key="14">
    <source>
        <dbReference type="Proteomes" id="UP000536179"/>
    </source>
</evidence>
<dbReference type="Proteomes" id="UP000536179">
    <property type="component" value="Unassembled WGS sequence"/>
</dbReference>
<proteinExistence type="predicted"/>
<dbReference type="PANTHER" id="PTHR11070">
    <property type="entry name" value="UVRD / RECB / PCRA DNA HELICASE FAMILY MEMBER"/>
    <property type="match status" value="1"/>
</dbReference>
<dbReference type="AlphaFoldDB" id="A0A7W5E2C2"/>
<evidence type="ECO:0000256" key="9">
    <source>
        <dbReference type="ARBA" id="ARBA00048988"/>
    </source>
</evidence>
<evidence type="ECO:0000259" key="11">
    <source>
        <dbReference type="PROSITE" id="PS51198"/>
    </source>
</evidence>
<dbReference type="InterPro" id="IPR027417">
    <property type="entry name" value="P-loop_NTPase"/>
</dbReference>
<dbReference type="GO" id="GO:0000725">
    <property type="term" value="P:recombinational repair"/>
    <property type="evidence" value="ECO:0007669"/>
    <property type="project" value="TreeGrafter"/>
</dbReference>
<evidence type="ECO:0000256" key="10">
    <source>
        <dbReference type="PROSITE-ProRule" id="PRU00560"/>
    </source>
</evidence>
<dbReference type="GO" id="GO:0005524">
    <property type="term" value="F:ATP binding"/>
    <property type="evidence" value="ECO:0007669"/>
    <property type="project" value="UniProtKB-UniRule"/>
</dbReference>
<evidence type="ECO:0000256" key="5">
    <source>
        <dbReference type="ARBA" id="ARBA00023235"/>
    </source>
</evidence>
<keyword evidence="13" id="KW-0540">Nuclease</keyword>
<keyword evidence="13" id="KW-0269">Exonuclease</keyword>
<comment type="catalytic activity">
    <reaction evidence="6">
        <text>Couples ATP hydrolysis with the unwinding of duplex DNA by translocating in the 3'-5' direction.</text>
        <dbReference type="EC" id="5.6.2.4"/>
    </reaction>
</comment>
<protein>
    <recommendedName>
        <fullName evidence="7">DNA 3'-5' helicase</fullName>
        <ecNumber evidence="7">5.6.2.4</ecNumber>
    </recommendedName>
    <alternativeName>
        <fullName evidence="8">DNA 3'-5' helicase II</fullName>
    </alternativeName>
</protein>
<dbReference type="PROSITE" id="PS51198">
    <property type="entry name" value="UVRD_HELICASE_ATP_BIND"/>
    <property type="match status" value="1"/>
</dbReference>
<evidence type="ECO:0000256" key="4">
    <source>
        <dbReference type="ARBA" id="ARBA00022840"/>
    </source>
</evidence>
<dbReference type="Pfam" id="PF13361">
    <property type="entry name" value="UvrD_C"/>
    <property type="match status" value="2"/>
</dbReference>
<dbReference type="GO" id="GO:0043138">
    <property type="term" value="F:3'-5' DNA helicase activity"/>
    <property type="evidence" value="ECO:0007669"/>
    <property type="project" value="UniProtKB-EC"/>
</dbReference>
<feature type="binding site" evidence="10">
    <location>
        <begin position="10"/>
        <end position="17"/>
    </location>
    <ligand>
        <name>ATP</name>
        <dbReference type="ChEBI" id="CHEBI:30616"/>
    </ligand>
</feature>
<evidence type="ECO:0000256" key="2">
    <source>
        <dbReference type="ARBA" id="ARBA00022801"/>
    </source>
</evidence>
<comment type="catalytic activity">
    <reaction evidence="9">
        <text>ATP + H2O = ADP + phosphate + H(+)</text>
        <dbReference type="Rhea" id="RHEA:13065"/>
        <dbReference type="ChEBI" id="CHEBI:15377"/>
        <dbReference type="ChEBI" id="CHEBI:15378"/>
        <dbReference type="ChEBI" id="CHEBI:30616"/>
        <dbReference type="ChEBI" id="CHEBI:43474"/>
        <dbReference type="ChEBI" id="CHEBI:456216"/>
        <dbReference type="EC" id="5.6.2.4"/>
    </reaction>
</comment>
<dbReference type="InterPro" id="IPR000212">
    <property type="entry name" value="DNA_helicase_UvrD/REP"/>
</dbReference>
<dbReference type="SUPFAM" id="SSF52540">
    <property type="entry name" value="P-loop containing nucleoside triphosphate hydrolases"/>
    <property type="match status" value="1"/>
</dbReference>
<keyword evidence="3 10" id="KW-0347">Helicase</keyword>
<name>A0A7W5E2C2_9BACT</name>
<dbReference type="GO" id="GO:0004527">
    <property type="term" value="F:exonuclease activity"/>
    <property type="evidence" value="ECO:0007669"/>
    <property type="project" value="UniProtKB-KW"/>
</dbReference>
<dbReference type="InterPro" id="IPR014017">
    <property type="entry name" value="DNA_helicase_UvrD-like_C"/>
</dbReference>
<keyword evidence="4 10" id="KW-0067">ATP-binding</keyword>
<dbReference type="GO" id="GO:0003677">
    <property type="term" value="F:DNA binding"/>
    <property type="evidence" value="ECO:0007669"/>
    <property type="project" value="InterPro"/>
</dbReference>
<evidence type="ECO:0000259" key="12">
    <source>
        <dbReference type="PROSITE" id="PS51217"/>
    </source>
</evidence>
<dbReference type="PROSITE" id="PS51217">
    <property type="entry name" value="UVRD_HELICASE_CTER"/>
    <property type="match status" value="1"/>
</dbReference>
<gene>
    <name evidence="13" type="ORF">FHS27_004753</name>
</gene>
<feature type="domain" description="UvrD-like helicase C-terminal" evidence="12">
    <location>
        <begin position="394"/>
        <end position="667"/>
    </location>
</feature>
<accession>A0A7W5E2C2</accession>
<evidence type="ECO:0000256" key="8">
    <source>
        <dbReference type="ARBA" id="ARBA00034923"/>
    </source>
</evidence>
<dbReference type="RefSeq" id="WP_184307157.1">
    <property type="nucleotide sequence ID" value="NZ_JACHXU010000019.1"/>
</dbReference>
<organism evidence="13 14">
    <name type="scientific">Aporhodopirellula rubra</name>
    <dbReference type="NCBI Taxonomy" id="980271"/>
    <lineage>
        <taxon>Bacteria</taxon>
        <taxon>Pseudomonadati</taxon>
        <taxon>Planctomycetota</taxon>
        <taxon>Planctomycetia</taxon>
        <taxon>Pirellulales</taxon>
        <taxon>Pirellulaceae</taxon>
        <taxon>Aporhodopirellula</taxon>
    </lineage>
</organism>
<feature type="domain" description="UvrD-like helicase ATP-binding" evidence="11">
    <location>
        <begin position="1"/>
        <end position="393"/>
    </location>
</feature>
<dbReference type="Gene3D" id="3.40.50.300">
    <property type="entry name" value="P-loop containing nucleotide triphosphate hydrolases"/>
    <property type="match status" value="3"/>
</dbReference>
<dbReference type="PANTHER" id="PTHR11070:SF2">
    <property type="entry name" value="ATP-DEPENDENT DNA HELICASE SRS2"/>
    <property type="match status" value="1"/>
</dbReference>
<keyword evidence="1 10" id="KW-0547">Nucleotide-binding</keyword>
<evidence type="ECO:0000256" key="3">
    <source>
        <dbReference type="ARBA" id="ARBA00022806"/>
    </source>
</evidence>
<dbReference type="EMBL" id="JACHXU010000019">
    <property type="protein sequence ID" value="MBB3208919.1"/>
    <property type="molecule type" value="Genomic_DNA"/>
</dbReference>
<dbReference type="Pfam" id="PF00580">
    <property type="entry name" value="UvrD-helicase"/>
    <property type="match status" value="1"/>
</dbReference>
<evidence type="ECO:0000313" key="13">
    <source>
        <dbReference type="EMBL" id="MBB3208919.1"/>
    </source>
</evidence>
<reference evidence="13 14" key="1">
    <citation type="submission" date="2020-08" db="EMBL/GenBank/DDBJ databases">
        <title>Genomic Encyclopedia of Type Strains, Phase III (KMG-III): the genomes of soil and plant-associated and newly described type strains.</title>
        <authorList>
            <person name="Whitman W."/>
        </authorList>
    </citation>
    <scope>NUCLEOTIDE SEQUENCE [LARGE SCALE GENOMIC DNA]</scope>
    <source>
        <strain evidence="13 14">CECT 8075</strain>
    </source>
</reference>
<dbReference type="Gene3D" id="1.10.486.10">
    <property type="entry name" value="PCRA, domain 4"/>
    <property type="match status" value="1"/>
</dbReference>
<keyword evidence="2 10" id="KW-0378">Hydrolase</keyword>
<keyword evidence="14" id="KW-1185">Reference proteome</keyword>
<dbReference type="InterPro" id="IPR014016">
    <property type="entry name" value="UvrD-like_ATP-bd"/>
</dbReference>
<comment type="caution">
    <text evidence="13">The sequence shown here is derived from an EMBL/GenBank/DDBJ whole genome shotgun (WGS) entry which is preliminary data.</text>
</comment>
<keyword evidence="5" id="KW-0413">Isomerase</keyword>
<sequence length="1036" mass="112817">MTNTLEVVRAGAGSGKTFDLCNTVATAVADGLDPARILATTFTKKAAAELKGRVQAKLLEGNGHAHADRLELAAIGTVHGVAHHLIRRYSIEMGLSPRLEVFEQGGNRVLDDLLGGIPIDRWEALSSAANRLGVTDLSARILGLLGAKRGNRISDQVFKEQVTASANRVCEIMAPDGPSADESPSNMLFELADEALAAIEAITTDTTKATIKAKQDLRALRSAKGSKWGTYIDATKIKAAKQSNTCLDALRLHAGEVRRNPHLHADIKEFARLLSEETIALDSQFVAYKAERGLVDFTDLETLLLELLNNEALATRLSKDYDLVLVDEFQDTNPLQLAIFQGLRALVPRNRWVGDSRQAIYGFRDTDPRLVSEVWDRVPEKDRSTLPNNHRSQKGLVQLVGKLFSPHFDEDPTQIPQKPASPKGVERWLFDSKKNPDEACALGCGIAQLHAEGTPFGDIAVLERGNAQLKSLATAFDELGIPYLIESPGLFSTREGELLLAGMRLVANRNDSLAAATVLHLLSDATETTPGWIVDRLKRLAEAPLDDDTGRPVFQLPWEADPTLAPLETIDQRSLSPSLVVQQVIEALALPKHVHAWGDSARRCSNLDSAIRHARDYEALAFSGDGSATLSGLILHFEQLADDEADLRFTSQGHDAVTLMTYHGAKGLEWPVVVLSGLDSARDPDMWKPVVRSATFDEDPLLNRELRSWIWPYGQTAGPFAGRKADKTLEAAALATPEGVDQGVRESDENLRLLYVGCTRAKQKLVFAHRHGKCKWLGKLSNESDLLDPSLGEGEHGIEEVDTTLVIRHLSHEALDDCRIETDDHQIWFAGNPNDDGTSPIHRFHSPSSVKSTDDTFSFECTSLAGESFFPGKVDETQFAMIGDAVHSYLAALPSLAKAGGSKKTAVAERCLSAFSVTGIIPASVLVTSGDRFIDWVEATYPGATWHAEIAVSGPREDGGQWDGAIDLVLQLTSGELIVIDHKSAPIRRDSCEKKAGEYVGQLRAYGDSLKLTDEIIAATYIHFPLAGVVAKLQAN</sequence>
<evidence type="ECO:0000256" key="7">
    <source>
        <dbReference type="ARBA" id="ARBA00034808"/>
    </source>
</evidence>
<dbReference type="EC" id="5.6.2.4" evidence="7"/>
<evidence type="ECO:0000256" key="1">
    <source>
        <dbReference type="ARBA" id="ARBA00022741"/>
    </source>
</evidence>